<dbReference type="UniPathway" id="UPA00098">
    <property type="reaction ID" value="UER00361"/>
</dbReference>
<feature type="binding site" evidence="6">
    <location>
        <begin position="7"/>
        <end position="12"/>
    </location>
    <ligand>
        <name>NADP(+)</name>
        <dbReference type="ChEBI" id="CHEBI:58349"/>
    </ligand>
</feature>
<evidence type="ECO:0000313" key="10">
    <source>
        <dbReference type="Proteomes" id="UP000593719"/>
    </source>
</evidence>
<dbReference type="KEGG" id="ssei:FJR45_08440"/>
<dbReference type="InterPro" id="IPR008927">
    <property type="entry name" value="6-PGluconate_DH-like_C_sf"/>
</dbReference>
<evidence type="ECO:0000256" key="2">
    <source>
        <dbReference type="ARBA" id="ARBA00022857"/>
    </source>
</evidence>
<evidence type="ECO:0000256" key="3">
    <source>
        <dbReference type="ARBA" id="ARBA00023002"/>
    </source>
</evidence>
<comment type="catalytic activity">
    <reaction evidence="4">
        <text>L-proline + NADP(+) = (S)-1-pyrroline-5-carboxylate + NADPH + 2 H(+)</text>
        <dbReference type="Rhea" id="RHEA:14109"/>
        <dbReference type="ChEBI" id="CHEBI:15378"/>
        <dbReference type="ChEBI" id="CHEBI:17388"/>
        <dbReference type="ChEBI" id="CHEBI:57783"/>
        <dbReference type="ChEBI" id="CHEBI:58349"/>
        <dbReference type="ChEBI" id="CHEBI:60039"/>
        <dbReference type="EC" id="1.5.1.2"/>
    </reaction>
</comment>
<evidence type="ECO:0000256" key="6">
    <source>
        <dbReference type="PIRSR" id="PIRSR000193-1"/>
    </source>
</evidence>
<comment type="function">
    <text evidence="4">Catalyzes the reduction of 1-pyrroline-5-carboxylate (PCA) to L-proline.</text>
</comment>
<dbReference type="Gene3D" id="3.40.50.720">
    <property type="entry name" value="NAD(P)-binding Rossmann-like Domain"/>
    <property type="match status" value="1"/>
</dbReference>
<dbReference type="HAMAP" id="MF_01925">
    <property type="entry name" value="P5C_reductase"/>
    <property type="match status" value="1"/>
</dbReference>
<dbReference type="AlphaFoldDB" id="A0A7M1B2U6"/>
<dbReference type="GO" id="GO:0005737">
    <property type="term" value="C:cytoplasm"/>
    <property type="evidence" value="ECO:0007669"/>
    <property type="project" value="UniProtKB-SubCell"/>
</dbReference>
<dbReference type="InterPro" id="IPR000304">
    <property type="entry name" value="Pyrroline-COOH_reductase"/>
</dbReference>
<protein>
    <recommendedName>
        <fullName evidence="4 5">Pyrroline-5-carboxylate reductase</fullName>
        <shortName evidence="4">P5C reductase</shortName>
        <shortName evidence="4">P5CR</shortName>
        <ecNumber evidence="4 5">1.5.1.2</ecNumber>
    </recommendedName>
    <alternativeName>
        <fullName evidence="4">PCA reductase</fullName>
    </alternativeName>
</protein>
<proteinExistence type="inferred from homology"/>
<dbReference type="EMBL" id="CP041235">
    <property type="protein sequence ID" value="QOP43975.1"/>
    <property type="molecule type" value="Genomic_DNA"/>
</dbReference>
<organism evidence="9 10">
    <name type="scientific">Sulfurimonas sediminis</name>
    <dbReference type="NCBI Taxonomy" id="2590020"/>
    <lineage>
        <taxon>Bacteria</taxon>
        <taxon>Pseudomonadati</taxon>
        <taxon>Campylobacterota</taxon>
        <taxon>Epsilonproteobacteria</taxon>
        <taxon>Campylobacterales</taxon>
        <taxon>Sulfurimonadaceae</taxon>
        <taxon>Sulfurimonas</taxon>
    </lineage>
</organism>
<keyword evidence="4" id="KW-0963">Cytoplasm</keyword>
<dbReference type="NCBIfam" id="NF008839">
    <property type="entry name" value="PRK11880.2-4"/>
    <property type="match status" value="1"/>
</dbReference>
<comment type="catalytic activity">
    <reaction evidence="4">
        <text>L-proline + NAD(+) = (S)-1-pyrroline-5-carboxylate + NADH + 2 H(+)</text>
        <dbReference type="Rhea" id="RHEA:14105"/>
        <dbReference type="ChEBI" id="CHEBI:15378"/>
        <dbReference type="ChEBI" id="CHEBI:17388"/>
        <dbReference type="ChEBI" id="CHEBI:57540"/>
        <dbReference type="ChEBI" id="CHEBI:57945"/>
        <dbReference type="ChEBI" id="CHEBI:60039"/>
        <dbReference type="EC" id="1.5.1.2"/>
    </reaction>
</comment>
<dbReference type="PANTHER" id="PTHR11645:SF0">
    <property type="entry name" value="PYRROLINE-5-CARBOXYLATE REDUCTASE 3"/>
    <property type="match status" value="1"/>
</dbReference>
<evidence type="ECO:0000256" key="4">
    <source>
        <dbReference type="HAMAP-Rule" id="MF_01925"/>
    </source>
</evidence>
<evidence type="ECO:0000313" key="9">
    <source>
        <dbReference type="EMBL" id="QOP43975.1"/>
    </source>
</evidence>
<sequence length="252" mass="27093">MKTITFIGNGNMALSIAKGLKNSYKIEVVGRDRKKLESFEEKLGVHVKKSLLDNFNIEDKNILLCVKPANVEEVSKKLQGRAEVLYSVLAGTGIQKLKDHFNTSAVVRAMPNLAASVGKSMTTLTGDTTYKEEAQTLFNSIGSTRWLANEKEIDIATALAGSGPAYLALIAESLSDGAVKQGLKREDAMAIMRGLFDGFGELIQEIHPALLKDGVMSPGGTTAAGYAALEKGNVRNACIEAIEEAYKKAVKL</sequence>
<dbReference type="Gene3D" id="1.10.3730.10">
    <property type="entry name" value="ProC C-terminal domain-like"/>
    <property type="match status" value="1"/>
</dbReference>
<keyword evidence="3 4" id="KW-0560">Oxidoreductase</keyword>
<dbReference type="RefSeq" id="WP_193150156.1">
    <property type="nucleotide sequence ID" value="NZ_CP041235.1"/>
</dbReference>
<evidence type="ECO:0000256" key="1">
    <source>
        <dbReference type="ARBA" id="ARBA00005525"/>
    </source>
</evidence>
<comment type="similarity">
    <text evidence="1 4">Belongs to the pyrroline-5-carboxylate reductase family.</text>
</comment>
<dbReference type="NCBIfam" id="TIGR00112">
    <property type="entry name" value="proC"/>
    <property type="match status" value="1"/>
</dbReference>
<dbReference type="PIRSF" id="PIRSF000193">
    <property type="entry name" value="Pyrrol-5-carb_rd"/>
    <property type="match status" value="1"/>
</dbReference>
<reference evidence="9 10" key="1">
    <citation type="submission" date="2019-06" db="EMBL/GenBank/DDBJ databases">
        <title>Sulfurimonas gotlandica sp. nov., a chemoautotrophic and psychrotolerant epsilonproteobacterium isolated from a pelagic redoxcline, and an emended description of the genus Sulfurimonas.</title>
        <authorList>
            <person name="Wang S."/>
            <person name="Jiang L."/>
            <person name="Shao Z."/>
        </authorList>
    </citation>
    <scope>NUCLEOTIDE SEQUENCE [LARGE SCALE GENOMIC DNA]</scope>
    <source>
        <strain evidence="9 10">S2-6</strain>
    </source>
</reference>
<dbReference type="GO" id="GO:0055129">
    <property type="term" value="P:L-proline biosynthetic process"/>
    <property type="evidence" value="ECO:0007669"/>
    <property type="project" value="UniProtKB-UniRule"/>
</dbReference>
<dbReference type="Pfam" id="PF14748">
    <property type="entry name" value="P5CR_dimer"/>
    <property type="match status" value="1"/>
</dbReference>
<dbReference type="GO" id="GO:0004735">
    <property type="term" value="F:pyrroline-5-carboxylate reductase activity"/>
    <property type="evidence" value="ECO:0007669"/>
    <property type="project" value="UniProtKB-UniRule"/>
</dbReference>
<keyword evidence="10" id="KW-1185">Reference proteome</keyword>
<dbReference type="Pfam" id="PF03807">
    <property type="entry name" value="F420_oxidored"/>
    <property type="match status" value="1"/>
</dbReference>
<gene>
    <name evidence="4" type="primary">proC</name>
    <name evidence="9" type="ORF">FJR45_08440</name>
</gene>
<dbReference type="InterPro" id="IPR036291">
    <property type="entry name" value="NAD(P)-bd_dom_sf"/>
</dbReference>
<keyword evidence="4" id="KW-0641">Proline biosynthesis</keyword>
<accession>A0A7M1B2U6</accession>
<evidence type="ECO:0000256" key="5">
    <source>
        <dbReference type="NCBIfam" id="TIGR00112"/>
    </source>
</evidence>
<comment type="subcellular location">
    <subcellularLocation>
        <location evidence="4">Cytoplasm</location>
    </subcellularLocation>
</comment>
<comment type="pathway">
    <text evidence="4">Amino-acid biosynthesis; L-proline biosynthesis; L-proline from L-glutamate 5-semialdehyde: step 1/1.</text>
</comment>
<dbReference type="Proteomes" id="UP000593719">
    <property type="component" value="Chromosome"/>
</dbReference>
<keyword evidence="2 4" id="KW-0521">NADP</keyword>
<feature type="domain" description="Pyrroline-5-carboxylate reductase catalytic N-terminal" evidence="7">
    <location>
        <begin position="3"/>
        <end position="90"/>
    </location>
</feature>
<dbReference type="FunFam" id="1.10.3730.10:FF:000001">
    <property type="entry name" value="Pyrroline-5-carboxylate reductase"/>
    <property type="match status" value="1"/>
</dbReference>
<dbReference type="InterPro" id="IPR029036">
    <property type="entry name" value="P5CR_dimer"/>
</dbReference>
<feature type="domain" description="Pyrroline-5-carboxylate reductase dimerisation" evidence="8">
    <location>
        <begin position="150"/>
        <end position="251"/>
    </location>
</feature>
<dbReference type="InterPro" id="IPR028939">
    <property type="entry name" value="P5C_Rdtase_cat_N"/>
</dbReference>
<name>A0A7M1B2U6_9BACT</name>
<evidence type="ECO:0000259" key="8">
    <source>
        <dbReference type="Pfam" id="PF14748"/>
    </source>
</evidence>
<dbReference type="SUPFAM" id="SSF48179">
    <property type="entry name" value="6-phosphogluconate dehydrogenase C-terminal domain-like"/>
    <property type="match status" value="1"/>
</dbReference>
<dbReference type="EC" id="1.5.1.2" evidence="4 5"/>
<dbReference type="SUPFAM" id="SSF51735">
    <property type="entry name" value="NAD(P)-binding Rossmann-fold domains"/>
    <property type="match status" value="1"/>
</dbReference>
<dbReference type="PANTHER" id="PTHR11645">
    <property type="entry name" value="PYRROLINE-5-CARBOXYLATE REDUCTASE"/>
    <property type="match status" value="1"/>
</dbReference>
<evidence type="ECO:0000259" key="7">
    <source>
        <dbReference type="Pfam" id="PF03807"/>
    </source>
</evidence>
<keyword evidence="4" id="KW-0028">Amino-acid biosynthesis</keyword>